<dbReference type="Proteomes" id="UP001169063">
    <property type="component" value="Unassembled WGS sequence"/>
</dbReference>
<keyword evidence="3" id="KW-1185">Reference proteome</keyword>
<evidence type="ECO:0008006" key="4">
    <source>
        <dbReference type="Google" id="ProtNLM"/>
    </source>
</evidence>
<protein>
    <recommendedName>
        <fullName evidence="4">Lipoprotein</fullName>
    </recommendedName>
</protein>
<feature type="signal peptide" evidence="1">
    <location>
        <begin position="1"/>
        <end position="21"/>
    </location>
</feature>
<gene>
    <name evidence="2" type="ORF">Q0812_13460</name>
</gene>
<dbReference type="PROSITE" id="PS51257">
    <property type="entry name" value="PROKAR_LIPOPROTEIN"/>
    <property type="match status" value="1"/>
</dbReference>
<dbReference type="EMBL" id="JAUKTR010000006">
    <property type="protein sequence ID" value="MDO1560437.1"/>
    <property type="molecule type" value="Genomic_DNA"/>
</dbReference>
<comment type="caution">
    <text evidence="2">The sequence shown here is derived from an EMBL/GenBank/DDBJ whole genome shotgun (WGS) entry which is preliminary data.</text>
</comment>
<sequence>MKPSAKPILLIGMLSLGVSSAGCSTVPIATGCSDLAAPILTRETPHAEIGNSGDPALDWQLYGTAETVQLNRANDDKRTGYQIIAACERRDAETRARIERPWWAVWRR</sequence>
<evidence type="ECO:0000313" key="2">
    <source>
        <dbReference type="EMBL" id="MDO1560437.1"/>
    </source>
</evidence>
<evidence type="ECO:0000313" key="3">
    <source>
        <dbReference type="Proteomes" id="UP001169063"/>
    </source>
</evidence>
<name>A0ABT8SRU3_9CAUL</name>
<reference evidence="2" key="1">
    <citation type="submission" date="2023-07" db="EMBL/GenBank/DDBJ databases">
        <title>Brevundimonas soil sp. nov., isolated from the soil of chemical plant.</title>
        <authorList>
            <person name="Wu N."/>
        </authorList>
    </citation>
    <scope>NUCLEOTIDE SEQUENCE</scope>
    <source>
        <strain evidence="2">XZ-24</strain>
    </source>
</reference>
<evidence type="ECO:0000256" key="1">
    <source>
        <dbReference type="SAM" id="SignalP"/>
    </source>
</evidence>
<feature type="chain" id="PRO_5045959290" description="Lipoprotein" evidence="1">
    <location>
        <begin position="22"/>
        <end position="108"/>
    </location>
</feature>
<proteinExistence type="predicted"/>
<accession>A0ABT8SRU3</accession>
<organism evidence="2 3">
    <name type="scientific">Peiella sedimenti</name>
    <dbReference type="NCBI Taxonomy" id="3061083"/>
    <lineage>
        <taxon>Bacteria</taxon>
        <taxon>Pseudomonadati</taxon>
        <taxon>Pseudomonadota</taxon>
        <taxon>Alphaproteobacteria</taxon>
        <taxon>Caulobacterales</taxon>
        <taxon>Caulobacteraceae</taxon>
        <taxon>Peiella</taxon>
    </lineage>
</organism>
<keyword evidence="1" id="KW-0732">Signal</keyword>
<dbReference type="RefSeq" id="WP_302110868.1">
    <property type="nucleotide sequence ID" value="NZ_JAUKTR010000006.1"/>
</dbReference>